<dbReference type="NCBIfam" id="NF040757">
    <property type="entry name" value="AgaW"/>
    <property type="match status" value="1"/>
</dbReference>
<evidence type="ECO:0000256" key="2">
    <source>
        <dbReference type="ARBA" id="ARBA00022448"/>
    </source>
</evidence>
<name>A0A231VJS4_THETR</name>
<dbReference type="Pfam" id="PF03609">
    <property type="entry name" value="EII-Sor"/>
    <property type="match status" value="1"/>
</dbReference>
<evidence type="ECO:0000313" key="13">
    <source>
        <dbReference type="Proteomes" id="UP000215301"/>
    </source>
</evidence>
<keyword evidence="8 9" id="KW-0472">Membrane</keyword>
<evidence type="ECO:0000256" key="3">
    <source>
        <dbReference type="ARBA" id="ARBA00022475"/>
    </source>
</evidence>
<keyword evidence="7 9" id="KW-1133">Transmembrane helix</keyword>
<evidence type="ECO:0000256" key="8">
    <source>
        <dbReference type="ARBA" id="ARBA00023136"/>
    </source>
</evidence>
<dbReference type="InterPro" id="IPR004700">
    <property type="entry name" value="PTS_IIC_man"/>
</dbReference>
<evidence type="ECO:0000256" key="5">
    <source>
        <dbReference type="ARBA" id="ARBA00022683"/>
    </source>
</evidence>
<dbReference type="RefSeq" id="WP_094044642.1">
    <property type="nucleotide sequence ID" value="NZ_CP016893.1"/>
</dbReference>
<evidence type="ECO:0000256" key="9">
    <source>
        <dbReference type="SAM" id="Phobius"/>
    </source>
</evidence>
<feature type="transmembrane region" description="Helical" evidence="9">
    <location>
        <begin position="95"/>
        <end position="117"/>
    </location>
</feature>
<evidence type="ECO:0000256" key="1">
    <source>
        <dbReference type="ARBA" id="ARBA00004651"/>
    </source>
</evidence>
<dbReference type="GO" id="GO:0005886">
    <property type="term" value="C:plasma membrane"/>
    <property type="evidence" value="ECO:0007669"/>
    <property type="project" value="UniProtKB-SubCell"/>
</dbReference>
<evidence type="ECO:0000256" key="6">
    <source>
        <dbReference type="ARBA" id="ARBA00022692"/>
    </source>
</evidence>
<organism evidence="11 13">
    <name type="scientific">Thermoanaerobacterium thermosaccharolyticum</name>
    <name type="common">Clostridium thermosaccharolyticum</name>
    <dbReference type="NCBI Taxonomy" id="1517"/>
    <lineage>
        <taxon>Bacteria</taxon>
        <taxon>Bacillati</taxon>
        <taxon>Bacillota</taxon>
        <taxon>Clostridia</taxon>
        <taxon>Thermoanaerobacterales</taxon>
        <taxon>Thermoanaerobacteraceae</taxon>
        <taxon>Thermoanaerobacterium</taxon>
    </lineage>
</organism>
<evidence type="ECO:0000313" key="10">
    <source>
        <dbReference type="EMBL" id="AST56609.1"/>
    </source>
</evidence>
<evidence type="ECO:0000313" key="11">
    <source>
        <dbReference type="EMBL" id="OXT08338.1"/>
    </source>
</evidence>
<keyword evidence="6 9" id="KW-0812">Transmembrane</keyword>
<proteinExistence type="predicted"/>
<dbReference type="Proteomes" id="UP000215301">
    <property type="component" value="Unassembled WGS sequence"/>
</dbReference>
<dbReference type="PANTHER" id="PTHR32502:SF8">
    <property type="entry name" value="N-ACETYLGALACTOSAMINE PERMEASE IIC COMPONENT 1"/>
    <property type="match status" value="1"/>
</dbReference>
<evidence type="ECO:0000256" key="4">
    <source>
        <dbReference type="ARBA" id="ARBA00022597"/>
    </source>
</evidence>
<feature type="transmembrane region" description="Helical" evidence="9">
    <location>
        <begin position="170"/>
        <end position="193"/>
    </location>
</feature>
<dbReference type="EMBL" id="NKHD01000016">
    <property type="protein sequence ID" value="OXT08338.1"/>
    <property type="molecule type" value="Genomic_DNA"/>
</dbReference>
<feature type="transmembrane region" description="Helical" evidence="9">
    <location>
        <begin position="55"/>
        <end position="83"/>
    </location>
</feature>
<feature type="transmembrane region" description="Helical" evidence="9">
    <location>
        <begin position="138"/>
        <end position="158"/>
    </location>
</feature>
<accession>A0A231VJS4</accession>
<dbReference type="GO" id="GO:0009401">
    <property type="term" value="P:phosphoenolpyruvate-dependent sugar phosphotransferase system"/>
    <property type="evidence" value="ECO:0007669"/>
    <property type="project" value="UniProtKB-KW"/>
</dbReference>
<dbReference type="PROSITE" id="PS51106">
    <property type="entry name" value="PTS_EIIC_TYPE_4"/>
    <property type="match status" value="1"/>
</dbReference>
<protein>
    <submittedName>
        <fullName evidence="11">PTS N-acetylgalactosamine transporter subunit IIC</fullName>
    </submittedName>
    <submittedName>
        <fullName evidence="10">PTS system N-acetylgalactosamine-specific transporter subunit IIC</fullName>
    </submittedName>
</protein>
<reference evidence="10 12" key="1">
    <citation type="submission" date="2016-08" db="EMBL/GenBank/DDBJ databases">
        <title>A novel genetic cassette of butanologenic Thermoanaerobacterium thermosaccharolyticum that directly convert cellulose to butanol.</title>
        <authorList>
            <person name="Li T."/>
            <person name="He J."/>
        </authorList>
    </citation>
    <scope>NUCLEOTIDE SEQUENCE [LARGE SCALE GENOMIC DNA]</scope>
    <source>
        <strain evidence="10 12">TG57</strain>
    </source>
</reference>
<feature type="transmembrane region" description="Helical" evidence="9">
    <location>
        <begin position="205"/>
        <end position="236"/>
    </location>
</feature>
<dbReference type="Proteomes" id="UP000214975">
    <property type="component" value="Chromosome"/>
</dbReference>
<sequence length="252" mass="26834">MLIKALLIALYAGLAGIDLFDVQLHFHRPVVTGAIVGLILGDFEKGLVVGATLELVWMGMVPLAGAQPPNVVIGGILGTAFAILTKVDPKVAVGLAVPFAVAVQALITFLLTVYSWFVHKADKYAEEGNVKGVEFINLAGMIPLFIFYALVAFLPLYFGADAAKSIVNSIPKVIIGGLQVAGGIMPALGFATLLKIMLKKEFIHFLLLGFVLVTYFKLSLIAVAIIGIIVAAYSYFNGSLKRDSEEVLNDGI</sequence>
<reference evidence="11 13" key="2">
    <citation type="submission" date="2017-06" db="EMBL/GenBank/DDBJ databases">
        <title>Isolation and characterization of a thermophilic and butanogenic Thermoanaerobacterium thermosaccharolyticum M5 capable of efficient degradation of hemicellulose.</title>
        <authorList>
            <person name="Xin F."/>
            <person name="Jiang Y."/>
        </authorList>
    </citation>
    <scope>NUCLEOTIDE SEQUENCE [LARGE SCALE GENOMIC DNA]</scope>
    <source>
        <strain evidence="11 13">M5</strain>
    </source>
</reference>
<gene>
    <name evidence="11" type="ORF">CE561_05250</name>
    <name evidence="10" type="ORF">Thert_00399</name>
</gene>
<dbReference type="PANTHER" id="PTHR32502">
    <property type="entry name" value="N-ACETYLGALACTOSAMINE PERMEASE II COMPONENT-RELATED"/>
    <property type="match status" value="1"/>
</dbReference>
<keyword evidence="4" id="KW-0762">Sugar transport</keyword>
<dbReference type="InterPro" id="IPR050303">
    <property type="entry name" value="GatZ_KbaZ_carbometab"/>
</dbReference>
<dbReference type="InterPro" id="IPR047835">
    <property type="entry name" value="PTS_IIC_GalNAc_AgaW-like"/>
</dbReference>
<evidence type="ECO:0000313" key="12">
    <source>
        <dbReference type="Proteomes" id="UP000214975"/>
    </source>
</evidence>
<keyword evidence="3" id="KW-1003">Cell membrane</keyword>
<comment type="subcellular location">
    <subcellularLocation>
        <location evidence="1">Cell membrane</location>
        <topology evidence="1">Multi-pass membrane protein</topology>
    </subcellularLocation>
</comment>
<keyword evidence="5" id="KW-0598">Phosphotransferase system</keyword>
<evidence type="ECO:0000256" key="7">
    <source>
        <dbReference type="ARBA" id="ARBA00022989"/>
    </source>
</evidence>
<dbReference type="EMBL" id="CP016893">
    <property type="protein sequence ID" value="AST56609.1"/>
    <property type="molecule type" value="Genomic_DNA"/>
</dbReference>
<keyword evidence="2" id="KW-0813">Transport</keyword>
<dbReference type="AlphaFoldDB" id="A0A231VJS4"/>